<name>A0A1X0QG30_9MICR</name>
<feature type="transmembrane region" description="Helical" evidence="1">
    <location>
        <begin position="64"/>
        <end position="85"/>
    </location>
</feature>
<feature type="transmembrane region" description="Helical" evidence="1">
    <location>
        <begin position="13"/>
        <end position="34"/>
    </location>
</feature>
<sequence>MFHLYHSSTLEEAITPGELGYIAGSIISALYCFFRPQSKKTLLYMNIIFTIIICYMAFGLIQLVYISYIILFNLIIATLMIKYYIKRLSKNENTIETYNKILKTRKRMCCLAILIYNSIFIFVYKYFFDKSLKKGNLQSGKCKISFITIQLSWVILEYNDRTSTTDILNYIFLIPSTLSGHCPPFHVYLKRDTERLKSSNVPLSGYFMAVVFIFGSILTRIPSRKEKLKKIDNILILQFIILASGYSHRFLYYGMWVFSESSLLYLGINYSNVKIKEIELSRSIKNTVKNFNICYHDFLKELIFKWVMELTDNKYISILSCYFISSILLDFKFISSIVFFTLLAAGSFLYPYFVTNTVVDLILVNLYLHNLNLLISLSSFKLIFFVWWKVSLIFTGLLMTCLLIRTFKGIE</sequence>
<gene>
    <name evidence="2" type="ORF">A0H76_2004</name>
</gene>
<reference evidence="2 3" key="1">
    <citation type="journal article" date="2017" name="Environ. Microbiol.">
        <title>Decay of the glycolytic pathway and adaptation to intranuclear parasitism within Enterocytozoonidae microsporidia.</title>
        <authorList>
            <person name="Wiredu Boakye D."/>
            <person name="Jaroenlak P."/>
            <person name="Prachumwat A."/>
            <person name="Williams T.A."/>
            <person name="Bateman K.S."/>
            <person name="Itsathitphaisarn O."/>
            <person name="Sritunyalucksana K."/>
            <person name="Paszkiewicz K.H."/>
            <person name="Moore K.A."/>
            <person name="Stentiford G.D."/>
            <person name="Williams B.A."/>
        </authorList>
    </citation>
    <scope>NUCLEOTIDE SEQUENCE [LARGE SCALE GENOMIC DNA]</scope>
    <source>
        <strain evidence="3">canceri</strain>
    </source>
</reference>
<comment type="caution">
    <text evidence="2">The sequence shown here is derived from an EMBL/GenBank/DDBJ whole genome shotgun (WGS) entry which is preliminary data.</text>
</comment>
<evidence type="ECO:0000313" key="2">
    <source>
        <dbReference type="EMBL" id="ORD98726.1"/>
    </source>
</evidence>
<accession>A0A1X0QG30</accession>
<keyword evidence="1" id="KW-1133">Transmembrane helix</keyword>
<protein>
    <submittedName>
        <fullName evidence="2">Uncharacterized protein</fullName>
    </submittedName>
</protein>
<keyword evidence="1" id="KW-0812">Transmembrane</keyword>
<organism evidence="2 3">
    <name type="scientific">Hepatospora eriocheir</name>
    <dbReference type="NCBI Taxonomy" id="1081669"/>
    <lineage>
        <taxon>Eukaryota</taxon>
        <taxon>Fungi</taxon>
        <taxon>Fungi incertae sedis</taxon>
        <taxon>Microsporidia</taxon>
        <taxon>Hepatosporidae</taxon>
        <taxon>Hepatospora</taxon>
    </lineage>
</organism>
<evidence type="ECO:0000313" key="3">
    <source>
        <dbReference type="Proteomes" id="UP000192501"/>
    </source>
</evidence>
<dbReference type="AlphaFoldDB" id="A0A1X0QG30"/>
<feature type="transmembrane region" description="Helical" evidence="1">
    <location>
        <begin position="380"/>
        <end position="404"/>
    </location>
</feature>
<feature type="transmembrane region" description="Helical" evidence="1">
    <location>
        <begin position="234"/>
        <end position="255"/>
    </location>
</feature>
<proteinExistence type="predicted"/>
<evidence type="ECO:0000256" key="1">
    <source>
        <dbReference type="SAM" id="Phobius"/>
    </source>
</evidence>
<feature type="transmembrane region" description="Helical" evidence="1">
    <location>
        <begin position="41"/>
        <end position="58"/>
    </location>
</feature>
<dbReference type="Proteomes" id="UP000192501">
    <property type="component" value="Unassembled WGS sequence"/>
</dbReference>
<dbReference type="EMBL" id="LTAI01000481">
    <property type="protein sequence ID" value="ORD98726.1"/>
    <property type="molecule type" value="Genomic_DNA"/>
</dbReference>
<dbReference type="VEuPathDB" id="MicrosporidiaDB:A0H76_2004"/>
<feature type="transmembrane region" description="Helical" evidence="1">
    <location>
        <begin position="108"/>
        <end position="127"/>
    </location>
</feature>
<keyword evidence="1" id="KW-0472">Membrane</keyword>
<feature type="transmembrane region" description="Helical" evidence="1">
    <location>
        <begin position="203"/>
        <end position="222"/>
    </location>
</feature>
<dbReference type="VEuPathDB" id="MicrosporidiaDB:HERIO_474"/>